<evidence type="ECO:0000313" key="3">
    <source>
        <dbReference type="Proteomes" id="UP001500420"/>
    </source>
</evidence>
<sequence length="64" mass="6769">MSVQKAMLVELFAIVLVLYGLATVTHEYTMGSPVYFHLGLYVGIGGMLYAVVDGVRSVGGTSDA</sequence>
<keyword evidence="1" id="KW-0812">Transmembrane</keyword>
<keyword evidence="1" id="KW-0472">Membrane</keyword>
<dbReference type="EMBL" id="BAAADV010000003">
    <property type="protein sequence ID" value="GAA0671345.1"/>
    <property type="molecule type" value="Genomic_DNA"/>
</dbReference>
<proteinExistence type="predicted"/>
<gene>
    <name evidence="2" type="ORF">GCM10009020_17190</name>
</gene>
<feature type="transmembrane region" description="Helical" evidence="1">
    <location>
        <begin position="34"/>
        <end position="52"/>
    </location>
</feature>
<dbReference type="RefSeq" id="WP_343773582.1">
    <property type="nucleotide sequence ID" value="NZ_BAAADV010000003.1"/>
</dbReference>
<organism evidence="2 3">
    <name type="scientific">Natronoarchaeum mannanilyticum</name>
    <dbReference type="NCBI Taxonomy" id="926360"/>
    <lineage>
        <taxon>Archaea</taxon>
        <taxon>Methanobacteriati</taxon>
        <taxon>Methanobacteriota</taxon>
        <taxon>Stenosarchaea group</taxon>
        <taxon>Halobacteria</taxon>
        <taxon>Halobacteriales</taxon>
        <taxon>Natronoarchaeaceae</taxon>
    </lineage>
</organism>
<keyword evidence="1" id="KW-1133">Transmembrane helix</keyword>
<dbReference type="AlphaFoldDB" id="A0AAV3T8T4"/>
<keyword evidence="3" id="KW-1185">Reference proteome</keyword>
<name>A0AAV3T8T4_9EURY</name>
<evidence type="ECO:0000313" key="2">
    <source>
        <dbReference type="EMBL" id="GAA0671345.1"/>
    </source>
</evidence>
<comment type="caution">
    <text evidence="2">The sequence shown here is derived from an EMBL/GenBank/DDBJ whole genome shotgun (WGS) entry which is preliminary data.</text>
</comment>
<reference evidence="2 3" key="1">
    <citation type="journal article" date="2019" name="Int. J. Syst. Evol. Microbiol.">
        <title>The Global Catalogue of Microorganisms (GCM) 10K type strain sequencing project: providing services to taxonomists for standard genome sequencing and annotation.</title>
        <authorList>
            <consortium name="The Broad Institute Genomics Platform"/>
            <consortium name="The Broad Institute Genome Sequencing Center for Infectious Disease"/>
            <person name="Wu L."/>
            <person name="Ma J."/>
        </authorList>
    </citation>
    <scope>NUCLEOTIDE SEQUENCE [LARGE SCALE GENOMIC DNA]</scope>
    <source>
        <strain evidence="2 3">JCM 16328</strain>
    </source>
</reference>
<dbReference type="Proteomes" id="UP001500420">
    <property type="component" value="Unassembled WGS sequence"/>
</dbReference>
<evidence type="ECO:0000256" key="1">
    <source>
        <dbReference type="SAM" id="Phobius"/>
    </source>
</evidence>
<accession>A0AAV3T8T4</accession>
<feature type="transmembrane region" description="Helical" evidence="1">
    <location>
        <begin position="7"/>
        <end position="28"/>
    </location>
</feature>
<protein>
    <submittedName>
        <fullName evidence="2">Uncharacterized protein</fullName>
    </submittedName>
</protein>